<evidence type="ECO:0000256" key="2">
    <source>
        <dbReference type="ARBA" id="ARBA00022448"/>
    </source>
</evidence>
<keyword evidence="2" id="KW-0813">Transport</keyword>
<keyword evidence="3" id="KW-0249">Electron transport</keyword>
<evidence type="ECO:0000259" key="6">
    <source>
        <dbReference type="Pfam" id="PF00462"/>
    </source>
</evidence>
<dbReference type="SUPFAM" id="SSF52833">
    <property type="entry name" value="Thioredoxin-like"/>
    <property type="match status" value="1"/>
</dbReference>
<dbReference type="GO" id="GO:0015035">
    <property type="term" value="F:protein-disulfide reductase activity"/>
    <property type="evidence" value="ECO:0007669"/>
    <property type="project" value="TreeGrafter"/>
</dbReference>
<organism evidence="7 8">
    <name type="scientific">Blepharisma stoltei</name>
    <dbReference type="NCBI Taxonomy" id="1481888"/>
    <lineage>
        <taxon>Eukaryota</taxon>
        <taxon>Sar</taxon>
        <taxon>Alveolata</taxon>
        <taxon>Ciliophora</taxon>
        <taxon>Postciliodesmatophora</taxon>
        <taxon>Heterotrichea</taxon>
        <taxon>Heterotrichida</taxon>
        <taxon>Blepharismidae</taxon>
        <taxon>Blepharisma</taxon>
    </lineage>
</organism>
<evidence type="ECO:0000313" key="7">
    <source>
        <dbReference type="EMBL" id="CAG9322270.1"/>
    </source>
</evidence>
<sequence length="116" mass="13394">MGCYCSGEDRHSDFHGCVNPFVQVVNDQIKEYDVIIYSKSKDEKSFEAKNLLRKYSIAFEYFELDKLNDDNQVHCVLVELTEKRHPPYIFINGKFWGGIVELQKGLESGEIKALLA</sequence>
<dbReference type="InterPro" id="IPR036249">
    <property type="entry name" value="Thioredoxin-like_sf"/>
</dbReference>
<comment type="similarity">
    <text evidence="1">Belongs to the glutaredoxin family.</text>
</comment>
<proteinExistence type="inferred from homology"/>
<evidence type="ECO:0000313" key="8">
    <source>
        <dbReference type="Proteomes" id="UP001162131"/>
    </source>
</evidence>
<keyword evidence="8" id="KW-1185">Reference proteome</keyword>
<keyword evidence="5" id="KW-0676">Redox-active center</keyword>
<dbReference type="Pfam" id="PF00462">
    <property type="entry name" value="Glutaredoxin"/>
    <property type="match status" value="1"/>
</dbReference>
<accession>A0AAU9J8I9</accession>
<protein>
    <recommendedName>
        <fullName evidence="6">Glutaredoxin domain-containing protein</fullName>
    </recommendedName>
</protein>
<dbReference type="Gene3D" id="3.40.30.10">
    <property type="entry name" value="Glutaredoxin"/>
    <property type="match status" value="1"/>
</dbReference>
<evidence type="ECO:0000256" key="4">
    <source>
        <dbReference type="ARBA" id="ARBA00023157"/>
    </source>
</evidence>
<dbReference type="InterPro" id="IPR002109">
    <property type="entry name" value="Glutaredoxin"/>
</dbReference>
<keyword evidence="4" id="KW-1015">Disulfide bond</keyword>
<dbReference type="PANTHER" id="PTHR46679">
    <property type="match status" value="1"/>
</dbReference>
<dbReference type="GO" id="GO:0005739">
    <property type="term" value="C:mitochondrion"/>
    <property type="evidence" value="ECO:0007669"/>
    <property type="project" value="TreeGrafter"/>
</dbReference>
<dbReference type="Proteomes" id="UP001162131">
    <property type="component" value="Unassembled WGS sequence"/>
</dbReference>
<evidence type="ECO:0000256" key="1">
    <source>
        <dbReference type="ARBA" id="ARBA00007787"/>
    </source>
</evidence>
<dbReference type="PROSITE" id="PS51354">
    <property type="entry name" value="GLUTAREDOXIN_2"/>
    <property type="match status" value="1"/>
</dbReference>
<dbReference type="AlphaFoldDB" id="A0AAU9J8I9"/>
<evidence type="ECO:0000256" key="3">
    <source>
        <dbReference type="ARBA" id="ARBA00022982"/>
    </source>
</evidence>
<dbReference type="PANTHER" id="PTHR46679:SF1">
    <property type="entry name" value="GLUTAREDOXIN-2, MITOCHONDRIAL"/>
    <property type="match status" value="1"/>
</dbReference>
<name>A0AAU9J8I9_9CILI</name>
<reference evidence="7" key="1">
    <citation type="submission" date="2021-09" db="EMBL/GenBank/DDBJ databases">
        <authorList>
            <consortium name="AG Swart"/>
            <person name="Singh M."/>
            <person name="Singh A."/>
            <person name="Seah K."/>
            <person name="Emmerich C."/>
        </authorList>
    </citation>
    <scope>NUCLEOTIDE SEQUENCE</scope>
    <source>
        <strain evidence="7">ATCC30299</strain>
    </source>
</reference>
<dbReference type="EMBL" id="CAJZBQ010000030">
    <property type="protein sequence ID" value="CAG9322270.1"/>
    <property type="molecule type" value="Genomic_DNA"/>
</dbReference>
<comment type="caution">
    <text evidence="7">The sequence shown here is derived from an EMBL/GenBank/DDBJ whole genome shotgun (WGS) entry which is preliminary data.</text>
</comment>
<feature type="domain" description="Glutaredoxin" evidence="6">
    <location>
        <begin position="34"/>
        <end position="96"/>
    </location>
</feature>
<gene>
    <name evidence="7" type="ORF">BSTOLATCC_MIC30644</name>
</gene>
<evidence type="ECO:0000256" key="5">
    <source>
        <dbReference type="ARBA" id="ARBA00023284"/>
    </source>
</evidence>